<dbReference type="InterPro" id="IPR037176">
    <property type="entry name" value="Osmotin/thaumatin-like_sf"/>
</dbReference>
<dbReference type="PROSITE" id="PS00316">
    <property type="entry name" value="THAUMATIN_1"/>
    <property type="match status" value="1"/>
</dbReference>
<dbReference type="AlphaFoldDB" id="A0ABD1BYK2"/>
<dbReference type="SMART" id="SM00205">
    <property type="entry name" value="THN"/>
    <property type="match status" value="1"/>
</dbReference>
<feature type="signal peptide" evidence="3">
    <location>
        <begin position="1"/>
        <end position="22"/>
    </location>
</feature>
<feature type="region of interest" description="Disordered" evidence="1">
    <location>
        <begin position="277"/>
        <end position="334"/>
    </location>
</feature>
<dbReference type="SUPFAM" id="SSF49870">
    <property type="entry name" value="Osmotin, thaumatin-like protein"/>
    <property type="match status" value="1"/>
</dbReference>
<keyword evidence="5" id="KW-1185">Reference proteome</keyword>
<proteinExistence type="predicted"/>
<dbReference type="PANTHER" id="PTHR31048">
    <property type="entry name" value="OS03G0233200 PROTEIN"/>
    <property type="match status" value="1"/>
</dbReference>
<dbReference type="InterPro" id="IPR017949">
    <property type="entry name" value="Thaumatin_CS"/>
</dbReference>
<dbReference type="Pfam" id="PF00314">
    <property type="entry name" value="Thaumatin"/>
    <property type="match status" value="1"/>
</dbReference>
<dbReference type="CDD" id="cd09218">
    <property type="entry name" value="TLP-PA"/>
    <property type="match status" value="1"/>
</dbReference>
<feature type="transmembrane region" description="Helical" evidence="2">
    <location>
        <begin position="343"/>
        <end position="363"/>
    </location>
</feature>
<evidence type="ECO:0000313" key="4">
    <source>
        <dbReference type="EMBL" id="KAL1222298.1"/>
    </source>
</evidence>
<dbReference type="Proteomes" id="UP001558713">
    <property type="component" value="Unassembled WGS sequence"/>
</dbReference>
<dbReference type="InterPro" id="IPR001938">
    <property type="entry name" value="Thaumatin"/>
</dbReference>
<feature type="chain" id="PRO_5044770250" evidence="3">
    <location>
        <begin position="23"/>
        <end position="383"/>
    </location>
</feature>
<reference evidence="4 5" key="1">
    <citation type="submission" date="2024-04" db="EMBL/GenBank/DDBJ databases">
        <title>Genome assembly C_amara_ONT_v2.</title>
        <authorList>
            <person name="Yant L."/>
            <person name="Moore C."/>
            <person name="Slenker M."/>
        </authorList>
    </citation>
    <scope>NUCLEOTIDE SEQUENCE [LARGE SCALE GENOMIC DNA]</scope>
    <source>
        <tissue evidence="4">Leaf</tissue>
    </source>
</reference>
<evidence type="ECO:0000256" key="2">
    <source>
        <dbReference type="SAM" id="Phobius"/>
    </source>
</evidence>
<dbReference type="EMBL" id="JBANAX010000102">
    <property type="protein sequence ID" value="KAL1222298.1"/>
    <property type="molecule type" value="Genomic_DNA"/>
</dbReference>
<organism evidence="4 5">
    <name type="scientific">Cardamine amara subsp. amara</name>
    <dbReference type="NCBI Taxonomy" id="228776"/>
    <lineage>
        <taxon>Eukaryota</taxon>
        <taxon>Viridiplantae</taxon>
        <taxon>Streptophyta</taxon>
        <taxon>Embryophyta</taxon>
        <taxon>Tracheophyta</taxon>
        <taxon>Spermatophyta</taxon>
        <taxon>Magnoliopsida</taxon>
        <taxon>eudicotyledons</taxon>
        <taxon>Gunneridae</taxon>
        <taxon>Pentapetalae</taxon>
        <taxon>rosids</taxon>
        <taxon>malvids</taxon>
        <taxon>Brassicales</taxon>
        <taxon>Brassicaceae</taxon>
        <taxon>Cardamineae</taxon>
        <taxon>Cardamine</taxon>
    </lineage>
</organism>
<dbReference type="PROSITE" id="PS51367">
    <property type="entry name" value="THAUMATIN_2"/>
    <property type="match status" value="1"/>
</dbReference>
<gene>
    <name evidence="4" type="ORF">V5N11_026095</name>
</gene>
<evidence type="ECO:0000256" key="1">
    <source>
        <dbReference type="SAM" id="MobiDB-lite"/>
    </source>
</evidence>
<name>A0ABD1BYK2_CARAN</name>
<dbReference type="PRINTS" id="PR00347">
    <property type="entry name" value="THAUMATIN"/>
</dbReference>
<accession>A0ABD1BYK2</accession>
<keyword evidence="3" id="KW-0732">Signal</keyword>
<keyword evidence="2" id="KW-0812">Transmembrane</keyword>
<dbReference type="FunFam" id="2.60.110.10:FF:000004">
    <property type="entry name" value="THAUMATIN-LIKE PROTEIN 1"/>
    <property type="match status" value="1"/>
</dbReference>
<keyword evidence="2" id="KW-1133">Transmembrane helix</keyword>
<comment type="caution">
    <text evidence="4">The sequence shown here is derived from an EMBL/GenBank/DDBJ whole genome shotgun (WGS) entry which is preliminary data.</text>
</comment>
<dbReference type="Gene3D" id="2.60.110.10">
    <property type="entry name" value="Thaumatin"/>
    <property type="match status" value="1"/>
</dbReference>
<keyword evidence="2" id="KW-0472">Membrane</keyword>
<protein>
    <submittedName>
        <fullName evidence="4">PR5-like receptor kinase</fullName>
    </submittedName>
</protein>
<evidence type="ECO:0000313" key="5">
    <source>
        <dbReference type="Proteomes" id="UP001558713"/>
    </source>
</evidence>
<evidence type="ECO:0000256" key="3">
    <source>
        <dbReference type="SAM" id="SignalP"/>
    </source>
</evidence>
<sequence>MVEGLPFMFLLVSHLFVSGVTSKTITIENQCNYNVWPGIQTSTTVPLSTTGFLLKTGKKHVINVPPSWQGRFWGRSHCSTNSTGQFSCATGDCGSGKVECSGAKGKPLVTLTEFNLDSLDNQDFYNLSLVDSYKLGLNVAPLDGKYGETCGGINCVIDYLDETCPKELKVIRNSSEEQPIGCMDACKTFNLPRYCCTGEYSTPQKCQPTSYSNIFKNKCQLAYSYAFDDENTAFTCSNSTEYGITFCPVRQPTKYCIYNESLPNGCSPTPIFPIKNRTLEPPSASPFPAQTKNGTLEPPSESPFPAQTNNGTLEPPSESPFPAQRKDGTDAGTKQKSSWKLKLILGVSAALTMMIITVVAITVRTKHATDWNEKNVEAVVLLK</sequence>